<dbReference type="EMBL" id="DMVW01000122">
    <property type="protein sequence ID" value="HAR52722.1"/>
    <property type="molecule type" value="Genomic_DNA"/>
</dbReference>
<evidence type="ECO:0000313" key="4">
    <source>
        <dbReference type="Proteomes" id="UP000264719"/>
    </source>
</evidence>
<evidence type="ECO:0000313" key="3">
    <source>
        <dbReference type="EMBL" id="HAR52722.1"/>
    </source>
</evidence>
<organism evidence="3 4">
    <name type="scientific">Roseovarius nubinhibens</name>
    <dbReference type="NCBI Taxonomy" id="314263"/>
    <lineage>
        <taxon>Bacteria</taxon>
        <taxon>Pseudomonadati</taxon>
        <taxon>Pseudomonadota</taxon>
        <taxon>Alphaproteobacteria</taxon>
        <taxon>Rhodobacterales</taxon>
        <taxon>Roseobacteraceae</taxon>
        <taxon>Roseovarius</taxon>
    </lineage>
</organism>
<dbReference type="Gene3D" id="3.90.180.10">
    <property type="entry name" value="Medium-chain alcohol dehydrogenases, catalytic domain"/>
    <property type="match status" value="1"/>
</dbReference>
<dbReference type="SUPFAM" id="SSF50129">
    <property type="entry name" value="GroES-like"/>
    <property type="match status" value="1"/>
</dbReference>
<sequence length="267" mass="27122">MRAVTYSRFGPASDVLSLAEIDRPSPAAGEVLVRLAFSGVNPSDAKARAGSRPGVTKPDHPLIVPHSDGAGVIEAVGDGIDPSRVGQEVWLWNGQWQRALGTGADYIALPAAQAVPLPEGINLETGATLGIPGLTAAHTVFASGAVTGQTLLISGGAGSVGHNAVQLAKWGGAKVIATASASAHARVRAAGADHVFDYRDPDLAAKILAASDGGGIDRAVEVEFGQNAALLGEVMRPNGTICAYGSGGDMTPTLPFGPYLFKALTLD</sequence>
<dbReference type="PANTHER" id="PTHR44154:SF1">
    <property type="entry name" value="QUINONE OXIDOREDUCTASE"/>
    <property type="match status" value="1"/>
</dbReference>
<name>A0A348WDW0_9RHOB</name>
<evidence type="ECO:0000256" key="1">
    <source>
        <dbReference type="ARBA" id="ARBA00022857"/>
    </source>
</evidence>
<comment type="caution">
    <text evidence="3">The sequence shown here is derived from an EMBL/GenBank/DDBJ whole genome shotgun (WGS) entry which is preliminary data.</text>
</comment>
<dbReference type="InterPro" id="IPR020843">
    <property type="entry name" value="ER"/>
</dbReference>
<dbReference type="SMART" id="SM00829">
    <property type="entry name" value="PKS_ER"/>
    <property type="match status" value="1"/>
</dbReference>
<dbReference type="SUPFAM" id="SSF51735">
    <property type="entry name" value="NAD(P)-binding Rossmann-fold domains"/>
    <property type="match status" value="1"/>
</dbReference>
<dbReference type="GO" id="GO:0016491">
    <property type="term" value="F:oxidoreductase activity"/>
    <property type="evidence" value="ECO:0007669"/>
    <property type="project" value="InterPro"/>
</dbReference>
<gene>
    <name evidence="3" type="ORF">DCS45_12735</name>
</gene>
<dbReference type="InterPro" id="IPR011032">
    <property type="entry name" value="GroES-like_sf"/>
</dbReference>
<reference evidence="3 4" key="1">
    <citation type="journal article" date="2018" name="Nat. Biotechnol.">
        <title>A standardized bacterial taxonomy based on genome phylogeny substantially revises the tree of life.</title>
        <authorList>
            <person name="Parks D.H."/>
            <person name="Chuvochina M."/>
            <person name="Waite D.W."/>
            <person name="Rinke C."/>
            <person name="Skarshewski A."/>
            <person name="Chaumeil P.A."/>
            <person name="Hugenholtz P."/>
        </authorList>
    </citation>
    <scope>NUCLEOTIDE SEQUENCE [LARGE SCALE GENOMIC DNA]</scope>
    <source>
        <strain evidence="3">UBA9169</strain>
    </source>
</reference>
<dbReference type="InterPro" id="IPR051603">
    <property type="entry name" value="Zinc-ADH_QOR/CCCR"/>
</dbReference>
<dbReference type="InterPro" id="IPR036291">
    <property type="entry name" value="NAD(P)-bd_dom_sf"/>
</dbReference>
<protein>
    <submittedName>
        <fullName evidence="3">Zinc-binding dehydrogenase</fullName>
    </submittedName>
</protein>
<dbReference type="InterPro" id="IPR013154">
    <property type="entry name" value="ADH-like_N"/>
</dbReference>
<evidence type="ECO:0000259" key="2">
    <source>
        <dbReference type="SMART" id="SM00829"/>
    </source>
</evidence>
<dbReference type="AlphaFoldDB" id="A0A348WDW0"/>
<feature type="domain" description="Enoyl reductase (ER)" evidence="2">
    <location>
        <begin position="12"/>
        <end position="251"/>
    </location>
</feature>
<dbReference type="Gene3D" id="3.40.50.720">
    <property type="entry name" value="NAD(P)-binding Rossmann-like Domain"/>
    <property type="match status" value="1"/>
</dbReference>
<dbReference type="PANTHER" id="PTHR44154">
    <property type="entry name" value="QUINONE OXIDOREDUCTASE"/>
    <property type="match status" value="1"/>
</dbReference>
<dbReference type="Pfam" id="PF00107">
    <property type="entry name" value="ADH_zinc_N"/>
    <property type="match status" value="1"/>
</dbReference>
<keyword evidence="1" id="KW-0521">NADP</keyword>
<dbReference type="InterPro" id="IPR013149">
    <property type="entry name" value="ADH-like_C"/>
</dbReference>
<dbReference type="CDD" id="cd08253">
    <property type="entry name" value="zeta_crystallin"/>
    <property type="match status" value="1"/>
</dbReference>
<feature type="non-terminal residue" evidence="3">
    <location>
        <position position="267"/>
    </location>
</feature>
<proteinExistence type="predicted"/>
<dbReference type="Proteomes" id="UP000264719">
    <property type="component" value="Unassembled WGS sequence"/>
</dbReference>
<accession>A0A348WDW0</accession>
<dbReference type="Pfam" id="PF08240">
    <property type="entry name" value="ADH_N"/>
    <property type="match status" value="1"/>
</dbReference>